<comment type="caution">
    <text evidence="2">The sequence shown here is derived from an EMBL/GenBank/DDBJ whole genome shotgun (WGS) entry which is preliminary data.</text>
</comment>
<accession>A0A1Y2SFG7</accession>
<keyword evidence="1" id="KW-1133">Transmembrane helix</keyword>
<dbReference type="Proteomes" id="UP000194204">
    <property type="component" value="Unassembled WGS sequence"/>
</dbReference>
<evidence type="ECO:0000256" key="1">
    <source>
        <dbReference type="SAM" id="Phobius"/>
    </source>
</evidence>
<keyword evidence="1" id="KW-0472">Membrane</keyword>
<sequence>MRNNMRDGMAVVPTQPQAIRNRRAWKRRIALFLISIVVFIPV</sequence>
<name>A0A1Y2SFG7_9GAMM</name>
<evidence type="ECO:0000313" key="2">
    <source>
        <dbReference type="EMBL" id="OTA16545.1"/>
    </source>
</evidence>
<keyword evidence="1" id="KW-0812">Transmembrane</keyword>
<gene>
    <name evidence="2" type="ORF">Xbed_03472</name>
</gene>
<organism evidence="2 3">
    <name type="scientific">Xenorhabdus beddingii</name>
    <dbReference type="NCBI Taxonomy" id="40578"/>
    <lineage>
        <taxon>Bacteria</taxon>
        <taxon>Pseudomonadati</taxon>
        <taxon>Pseudomonadota</taxon>
        <taxon>Gammaproteobacteria</taxon>
        <taxon>Enterobacterales</taxon>
        <taxon>Morganellaceae</taxon>
        <taxon>Xenorhabdus</taxon>
    </lineage>
</organism>
<reference evidence="2 3" key="1">
    <citation type="submission" date="2017-01" db="EMBL/GenBank/DDBJ databases">
        <title>Deconstructing symbiosis and pathogenesis requirements using a combined genomic-metabolomic approach.</title>
        <authorList>
            <person name="Tobias N.J."/>
            <person name="Wolff H."/>
            <person name="Djahanschiri B."/>
            <person name="Ebersberger I."/>
            <person name="Bode H.B."/>
        </authorList>
    </citation>
    <scope>NUCLEOTIDE SEQUENCE [LARGE SCALE GENOMIC DNA]</scope>
    <source>
        <strain evidence="2 3">DSM 4764</strain>
    </source>
</reference>
<dbReference type="STRING" id="40578.Xbed_03472"/>
<dbReference type="EMBL" id="MUBK01000042">
    <property type="protein sequence ID" value="OTA16545.1"/>
    <property type="molecule type" value="Genomic_DNA"/>
</dbReference>
<keyword evidence="3" id="KW-1185">Reference proteome</keyword>
<feature type="transmembrane region" description="Helical" evidence="1">
    <location>
        <begin position="25"/>
        <end position="41"/>
    </location>
</feature>
<protein>
    <submittedName>
        <fullName evidence="2">Uncharacterized protein</fullName>
    </submittedName>
</protein>
<dbReference type="AlphaFoldDB" id="A0A1Y2SFG7"/>
<proteinExistence type="predicted"/>
<evidence type="ECO:0000313" key="3">
    <source>
        <dbReference type="Proteomes" id="UP000194204"/>
    </source>
</evidence>